<dbReference type="GO" id="GO:0008237">
    <property type="term" value="F:metallopeptidase activity"/>
    <property type="evidence" value="ECO:0007669"/>
    <property type="project" value="InterPro"/>
</dbReference>
<sequence>MKLPSVILMICLLTLIVGDASAIKVTGVSVSISKKFDIDRKWYKKYTHVKGIPIVSSKKVNSRALLKSAGVINKVLLGNRYKLSKHLKKYRAKMAIVDKGKNFSDLPEVSFKSYDDAGGLACCGKYKWDTKSGSWKLYYQLAMTRENNALQLPFPKGTDNVGVSVITHEFAHLVHNVVLDNVYPKISKLIAKTYKAAKKKKLWKGAYAMTNEFEYFAEGTERWFNVRTREGKNYYTTGGPYPHNRKELKKHDIALYRLLKKIYGNGKWRFRYGRICTAAYACDNNYKLSTPFGPSLALAASENVFMVGEDFDLKIASTGASFSFDDYSYIDIAQSPGKSWQLGFKAEQGNLPQMGGNFAFGSQLGGIHYRVAADNTFLGSKGSGWLGYKDARSAYVNVGKQYSPGNKWNIAGDVTYGWSQADAEKEGVFQDFSKIHALGFNASAGYQLNTHNEIGIRLNSPLKVEKGSLVIKSPYDAEKVNLAPVGRELNLVLHHTHQFRNAATLTTSLQYTHDSGHTRDQESSRIMAEYSITF</sequence>
<dbReference type="SUPFAM" id="SSF55486">
    <property type="entry name" value="Metalloproteases ('zincins'), catalytic domain"/>
    <property type="match status" value="1"/>
</dbReference>
<dbReference type="AlphaFoldDB" id="A0A382CBW3"/>
<dbReference type="Gene3D" id="3.40.390.10">
    <property type="entry name" value="Collagenase (Catalytic Domain)"/>
    <property type="match status" value="1"/>
</dbReference>
<dbReference type="EMBL" id="UINC01033787">
    <property type="protein sequence ID" value="SVB23605.1"/>
    <property type="molecule type" value="Genomic_DNA"/>
</dbReference>
<evidence type="ECO:0000313" key="1">
    <source>
        <dbReference type="EMBL" id="SVB23605.1"/>
    </source>
</evidence>
<dbReference type="InterPro" id="IPR024079">
    <property type="entry name" value="MetalloPept_cat_dom_sf"/>
</dbReference>
<reference evidence="1" key="1">
    <citation type="submission" date="2018-05" db="EMBL/GenBank/DDBJ databases">
        <authorList>
            <person name="Lanie J.A."/>
            <person name="Ng W.-L."/>
            <person name="Kazmierczak K.M."/>
            <person name="Andrzejewski T.M."/>
            <person name="Davidsen T.M."/>
            <person name="Wayne K.J."/>
            <person name="Tettelin H."/>
            <person name="Glass J.I."/>
            <person name="Rusch D."/>
            <person name="Podicherti R."/>
            <person name="Tsui H.-C.T."/>
            <person name="Winkler M.E."/>
        </authorList>
    </citation>
    <scope>NUCLEOTIDE SEQUENCE</scope>
</reference>
<name>A0A382CBW3_9ZZZZ</name>
<proteinExistence type="predicted"/>
<accession>A0A382CBW3</accession>
<gene>
    <name evidence="1" type="ORF">METZ01_LOCUS176459</name>
</gene>
<organism evidence="1">
    <name type="scientific">marine metagenome</name>
    <dbReference type="NCBI Taxonomy" id="408172"/>
    <lineage>
        <taxon>unclassified sequences</taxon>
        <taxon>metagenomes</taxon>
        <taxon>ecological metagenomes</taxon>
    </lineage>
</organism>
<protein>
    <submittedName>
        <fullName evidence="1">Uncharacterized protein</fullName>
    </submittedName>
</protein>